<dbReference type="Pfam" id="PF08501">
    <property type="entry name" value="Shikimate_dh_N"/>
    <property type="match status" value="1"/>
</dbReference>
<name>A0A3G2J7Y9_9ACTN</name>
<protein>
    <submittedName>
        <fullName evidence="6">Shikimate dehydrogenase</fullName>
    </submittedName>
</protein>
<gene>
    <name evidence="6" type="ORF">D9753_04180</name>
</gene>
<dbReference type="AlphaFoldDB" id="A0A3G2J7Y9"/>
<keyword evidence="2" id="KW-0057">Aromatic amino acid biosynthesis</keyword>
<evidence type="ECO:0000259" key="5">
    <source>
        <dbReference type="Pfam" id="PF08501"/>
    </source>
</evidence>
<dbReference type="EMBL" id="CP033073">
    <property type="protein sequence ID" value="AYN38254.1"/>
    <property type="molecule type" value="Genomic_DNA"/>
</dbReference>
<dbReference type="InterPro" id="IPR036291">
    <property type="entry name" value="NAD(P)-bd_dom_sf"/>
</dbReference>
<organism evidence="6 7">
    <name type="scientific">Streptomyces dangxiongensis</name>
    <dbReference type="NCBI Taxonomy" id="1442032"/>
    <lineage>
        <taxon>Bacteria</taxon>
        <taxon>Bacillati</taxon>
        <taxon>Actinomycetota</taxon>
        <taxon>Actinomycetes</taxon>
        <taxon>Kitasatosporales</taxon>
        <taxon>Streptomycetaceae</taxon>
        <taxon>Streptomyces</taxon>
    </lineage>
</organism>
<evidence type="ECO:0000256" key="3">
    <source>
        <dbReference type="SAM" id="MobiDB-lite"/>
    </source>
</evidence>
<feature type="compositionally biased region" description="Low complexity" evidence="3">
    <location>
        <begin position="1"/>
        <end position="25"/>
    </location>
</feature>
<evidence type="ECO:0000256" key="1">
    <source>
        <dbReference type="ARBA" id="ARBA00004871"/>
    </source>
</evidence>
<dbReference type="KEGG" id="sdd:D9753_04180"/>
<dbReference type="SUPFAM" id="SSF51735">
    <property type="entry name" value="NAD(P)-binding Rossmann-fold domains"/>
    <property type="match status" value="1"/>
</dbReference>
<dbReference type="GO" id="GO:0019632">
    <property type="term" value="P:shikimate metabolic process"/>
    <property type="evidence" value="ECO:0007669"/>
    <property type="project" value="TreeGrafter"/>
</dbReference>
<evidence type="ECO:0000259" key="4">
    <source>
        <dbReference type="Pfam" id="PF00899"/>
    </source>
</evidence>
<dbReference type="GO" id="GO:0004764">
    <property type="term" value="F:shikimate 3-dehydrogenase (NADP+) activity"/>
    <property type="evidence" value="ECO:0007669"/>
    <property type="project" value="InterPro"/>
</dbReference>
<dbReference type="GO" id="GO:0009423">
    <property type="term" value="P:chorismate biosynthetic process"/>
    <property type="evidence" value="ECO:0007669"/>
    <property type="project" value="TreeGrafter"/>
</dbReference>
<feature type="domain" description="THIF-type NAD/FAD binding fold" evidence="4">
    <location>
        <begin position="166"/>
        <end position="199"/>
    </location>
</feature>
<dbReference type="Gene3D" id="3.40.50.10860">
    <property type="entry name" value="Leucine Dehydrogenase, chain A, domain 1"/>
    <property type="match status" value="1"/>
</dbReference>
<dbReference type="InterPro" id="IPR000594">
    <property type="entry name" value="ThiF_NAD_FAD-bd"/>
</dbReference>
<dbReference type="Pfam" id="PF00899">
    <property type="entry name" value="ThiF"/>
    <property type="match status" value="1"/>
</dbReference>
<proteinExistence type="predicted"/>
<evidence type="ECO:0000256" key="2">
    <source>
        <dbReference type="ARBA" id="ARBA00023141"/>
    </source>
</evidence>
<sequence length="305" mass="31672">MTDTPRPTETDTPNGSTPADATGTSTGTGTGTGTAGSRQTLVSGSTRLYAVLGDPVGQVQSPGLLNPLFARLGIDAVLVPVHVRPGDLESVVRGLQRVGNLDGLFVTVPHKTTAARLADRRSRTVEITGSANALRRESDGAWLAENFDGSGFVTGLLRAGHPPKGARVALVGAGGAGSAIAAALLDAGVDRLTVTDPDTPKLTALVDRLAAHWPGRVHATGRPPLEDTDIAVNATPLGLRPDDPLPFDPHGLRPGTVVADIVMKPRDTRLLREAAARGLPVHHGSHMLTGQVDSYRAFFALHEAP</sequence>
<evidence type="ECO:0000313" key="6">
    <source>
        <dbReference type="EMBL" id="AYN38254.1"/>
    </source>
</evidence>
<dbReference type="PANTHER" id="PTHR21089">
    <property type="entry name" value="SHIKIMATE DEHYDROGENASE"/>
    <property type="match status" value="1"/>
</dbReference>
<dbReference type="PANTHER" id="PTHR21089:SF1">
    <property type="entry name" value="BIFUNCTIONAL 3-DEHYDROQUINATE DEHYDRATASE_SHIKIMATE DEHYDROGENASE, CHLOROPLASTIC"/>
    <property type="match status" value="1"/>
</dbReference>
<evidence type="ECO:0000313" key="7">
    <source>
        <dbReference type="Proteomes" id="UP000268329"/>
    </source>
</evidence>
<dbReference type="SUPFAM" id="SSF53223">
    <property type="entry name" value="Aminoacid dehydrogenase-like, N-terminal domain"/>
    <property type="match status" value="1"/>
</dbReference>
<keyword evidence="7" id="KW-1185">Reference proteome</keyword>
<dbReference type="InterPro" id="IPR046346">
    <property type="entry name" value="Aminoacid_DH-like_N_sf"/>
</dbReference>
<feature type="region of interest" description="Disordered" evidence="3">
    <location>
        <begin position="1"/>
        <end position="39"/>
    </location>
</feature>
<dbReference type="InterPro" id="IPR022893">
    <property type="entry name" value="Shikimate_DH_fam"/>
</dbReference>
<dbReference type="OrthoDB" id="3609723at2"/>
<keyword evidence="2" id="KW-0028">Amino-acid biosynthesis</keyword>
<comment type="pathway">
    <text evidence="1">Metabolic intermediate biosynthesis; chorismate biosynthesis; chorismate from D-erythrose 4-phosphate and phosphoenolpyruvate: step 4/7.</text>
</comment>
<feature type="domain" description="Shikimate dehydrogenase substrate binding N-terminal" evidence="5">
    <location>
        <begin position="51"/>
        <end position="133"/>
    </location>
</feature>
<reference evidence="6 7" key="1">
    <citation type="submission" date="2018-10" db="EMBL/GenBank/DDBJ databases">
        <title>The genome of Streptomyces dangxiongensis Z022.</title>
        <authorList>
            <person name="Zhang B."/>
        </authorList>
    </citation>
    <scope>NUCLEOTIDE SEQUENCE [LARGE SCALE GENOMIC DNA]</scope>
    <source>
        <strain evidence="6 7">Z022</strain>
    </source>
</reference>
<dbReference type="Proteomes" id="UP000268329">
    <property type="component" value="Chromosome"/>
</dbReference>
<accession>A0A3G2J7Y9</accession>
<dbReference type="RefSeq" id="WP_121785763.1">
    <property type="nucleotide sequence ID" value="NZ_CP033073.1"/>
</dbReference>
<dbReference type="GO" id="GO:0009073">
    <property type="term" value="P:aromatic amino acid family biosynthetic process"/>
    <property type="evidence" value="ECO:0007669"/>
    <property type="project" value="UniProtKB-KW"/>
</dbReference>
<dbReference type="InterPro" id="IPR013708">
    <property type="entry name" value="Shikimate_DH-bd_N"/>
</dbReference>
<dbReference type="Gene3D" id="3.40.50.720">
    <property type="entry name" value="NAD(P)-binding Rossmann-like Domain"/>
    <property type="match status" value="1"/>
</dbReference>